<name>A0A1H0CMN7_9BACT</name>
<dbReference type="STRING" id="206665.SAMN04488516_103109"/>
<dbReference type="GO" id="GO:0052689">
    <property type="term" value="F:carboxylic ester hydrolase activity"/>
    <property type="evidence" value="ECO:0007669"/>
    <property type="project" value="InterPro"/>
</dbReference>
<evidence type="ECO:0000256" key="2">
    <source>
        <dbReference type="PIRSR" id="PIRSR017388-2"/>
    </source>
</evidence>
<dbReference type="Pfam" id="PF12146">
    <property type="entry name" value="Hydrolase_4"/>
    <property type="match status" value="1"/>
</dbReference>
<dbReference type="OrthoDB" id="9786110at2"/>
<dbReference type="RefSeq" id="WP_092064282.1">
    <property type="nucleotide sequence ID" value="NZ_FNIN01000003.1"/>
</dbReference>
<dbReference type="InterPro" id="IPR012354">
    <property type="entry name" value="Esterase_lipase"/>
</dbReference>
<feature type="active site" description="Charge relay system" evidence="1">
    <location>
        <position position="191"/>
    </location>
</feature>
<dbReference type="InterPro" id="IPR022742">
    <property type="entry name" value="Hydrolase_4"/>
</dbReference>
<evidence type="ECO:0000259" key="3">
    <source>
        <dbReference type="Pfam" id="PF12146"/>
    </source>
</evidence>
<dbReference type="PIRSF" id="PIRSF017388">
    <property type="entry name" value="Esterase_lipase"/>
    <property type="match status" value="1"/>
</dbReference>
<dbReference type="SUPFAM" id="SSF53474">
    <property type="entry name" value="alpha/beta-Hydrolases"/>
    <property type="match status" value="1"/>
</dbReference>
<feature type="active site" description="Charge relay system" evidence="1">
    <location>
        <position position="226"/>
    </location>
</feature>
<evidence type="ECO:0000313" key="4">
    <source>
        <dbReference type="EMBL" id="SDN59138.1"/>
    </source>
</evidence>
<dbReference type="EMBL" id="FNIN01000003">
    <property type="protein sequence ID" value="SDN59138.1"/>
    <property type="molecule type" value="Genomic_DNA"/>
</dbReference>
<dbReference type="Proteomes" id="UP000199602">
    <property type="component" value="Unassembled WGS sequence"/>
</dbReference>
<feature type="active site" description="Nucleophile" evidence="1">
    <location>
        <position position="82"/>
    </location>
</feature>
<dbReference type="Gene3D" id="3.40.50.1820">
    <property type="entry name" value="alpha/beta hydrolase"/>
    <property type="match status" value="1"/>
</dbReference>
<accession>A0A1H0CMN7</accession>
<dbReference type="InterPro" id="IPR029058">
    <property type="entry name" value="AB_hydrolase_fold"/>
</dbReference>
<feature type="binding site" evidence="2">
    <location>
        <position position="14"/>
    </location>
    <ligand>
        <name>substrate</name>
    </ligand>
</feature>
<feature type="binding site" evidence="2">
    <location>
        <position position="83"/>
    </location>
    <ligand>
        <name>substrate</name>
    </ligand>
</feature>
<reference evidence="4 5" key="1">
    <citation type="submission" date="2016-10" db="EMBL/GenBank/DDBJ databases">
        <authorList>
            <person name="de Groot N.N."/>
        </authorList>
    </citation>
    <scope>NUCLEOTIDE SEQUENCE [LARGE SCALE GENOMIC DNA]</scope>
    <source>
        <strain evidence="4 5">DSM 15269</strain>
    </source>
</reference>
<proteinExistence type="predicted"/>
<evidence type="ECO:0000313" key="5">
    <source>
        <dbReference type="Proteomes" id="UP000199602"/>
    </source>
</evidence>
<gene>
    <name evidence="4" type="ORF">SAMN04488516_103109</name>
</gene>
<feature type="domain" description="Serine aminopeptidase S33" evidence="3">
    <location>
        <begin position="8"/>
        <end position="215"/>
    </location>
</feature>
<sequence length="252" mass="29093">MSKKLLNCLLLHGFGGQPFELKELRDYLEKQNIKTKLPCLPGHGLTLEDFNKTRYKDWLLAAKQEFQSLKTGSTPTIIIGFSMGGTLALNIAQELAVDGLVIIAGPVFLTRIFPPLYSDWRLFFVPFLKHIKPMFPVNPPHPESRQIAPWKGYENFIPLYPLDSFLKGMRKVKTRLKYITCPFQGIYSTEDKTVPVENAFYILKKINSNKKELHLLTIKENITSKHLLPTHQETKHIVFQKITNFIQQNYFS</sequence>
<dbReference type="AlphaFoldDB" id="A0A1H0CMN7"/>
<keyword evidence="5" id="KW-1185">Reference proteome</keyword>
<protein>
    <submittedName>
        <fullName evidence="4">Carboxylesterase</fullName>
    </submittedName>
</protein>
<organism evidence="4 5">
    <name type="scientific">Desulfonauticus submarinus</name>
    <dbReference type="NCBI Taxonomy" id="206665"/>
    <lineage>
        <taxon>Bacteria</taxon>
        <taxon>Pseudomonadati</taxon>
        <taxon>Thermodesulfobacteriota</taxon>
        <taxon>Desulfovibrionia</taxon>
        <taxon>Desulfovibrionales</taxon>
        <taxon>Desulfonauticaceae</taxon>
        <taxon>Desulfonauticus</taxon>
    </lineage>
</organism>
<evidence type="ECO:0000256" key="1">
    <source>
        <dbReference type="PIRSR" id="PIRSR017388-1"/>
    </source>
</evidence>